<evidence type="ECO:0000313" key="1">
    <source>
        <dbReference type="EMBL" id="CAG6511349.1"/>
    </source>
</evidence>
<name>A0A8D8GLQ6_CULPI</name>
<dbReference type="AlphaFoldDB" id="A0A8D8GLQ6"/>
<dbReference type="EMBL" id="HBUE01268578">
    <property type="protein sequence ID" value="CAG6562771.1"/>
    <property type="molecule type" value="Transcribed_RNA"/>
</dbReference>
<protein>
    <submittedName>
        <fullName evidence="1">(northern house mosquito) hypothetical protein</fullName>
    </submittedName>
</protein>
<proteinExistence type="predicted"/>
<sequence>MLIPSNIDYEQEFIFKLTVVTENGDREHMVQNHRLRYLQRSSIISSALHMIPDVFKWNEKYLYWVDDYGDLVRLGDEIDLKIFALFLNKNIQVPPRLPHFVLRPNCAKQVPAKVLFS</sequence>
<organism evidence="1">
    <name type="scientific">Culex pipiens</name>
    <name type="common">House mosquito</name>
    <dbReference type="NCBI Taxonomy" id="7175"/>
    <lineage>
        <taxon>Eukaryota</taxon>
        <taxon>Metazoa</taxon>
        <taxon>Ecdysozoa</taxon>
        <taxon>Arthropoda</taxon>
        <taxon>Hexapoda</taxon>
        <taxon>Insecta</taxon>
        <taxon>Pterygota</taxon>
        <taxon>Neoptera</taxon>
        <taxon>Endopterygota</taxon>
        <taxon>Diptera</taxon>
        <taxon>Nematocera</taxon>
        <taxon>Culicoidea</taxon>
        <taxon>Culicidae</taxon>
        <taxon>Culicinae</taxon>
        <taxon>Culicini</taxon>
        <taxon>Culex</taxon>
        <taxon>Culex</taxon>
    </lineage>
</organism>
<reference evidence="1" key="1">
    <citation type="submission" date="2021-05" db="EMBL/GenBank/DDBJ databases">
        <authorList>
            <person name="Alioto T."/>
            <person name="Alioto T."/>
            <person name="Gomez Garrido J."/>
        </authorList>
    </citation>
    <scope>NUCLEOTIDE SEQUENCE</scope>
</reference>
<accession>A0A8D8GLQ6</accession>
<dbReference type="EMBL" id="HBUE01024686">
    <property type="protein sequence ID" value="CAG6454119.1"/>
    <property type="molecule type" value="Transcribed_RNA"/>
</dbReference>
<dbReference type="EMBL" id="HBUE01163351">
    <property type="protein sequence ID" value="CAG6511349.1"/>
    <property type="molecule type" value="Transcribed_RNA"/>
</dbReference>